<accession>A0A0C3MG16</accession>
<reference evidence="11" key="2">
    <citation type="submission" date="2015-01" db="EMBL/GenBank/DDBJ databases">
        <title>Evolutionary Origins and Diversification of the Mycorrhizal Mutualists.</title>
        <authorList>
            <consortium name="DOE Joint Genome Institute"/>
            <consortium name="Mycorrhizal Genomics Consortium"/>
            <person name="Kohler A."/>
            <person name="Kuo A."/>
            <person name="Nagy L.G."/>
            <person name="Floudas D."/>
            <person name="Copeland A."/>
            <person name="Barry K.W."/>
            <person name="Cichocki N."/>
            <person name="Veneault-Fourrey C."/>
            <person name="LaButti K."/>
            <person name="Lindquist E.A."/>
            <person name="Lipzen A."/>
            <person name="Lundell T."/>
            <person name="Morin E."/>
            <person name="Murat C."/>
            <person name="Riley R."/>
            <person name="Ohm R."/>
            <person name="Sun H."/>
            <person name="Tunlid A."/>
            <person name="Henrissat B."/>
            <person name="Grigoriev I.V."/>
            <person name="Hibbett D.S."/>
            <person name="Martin F."/>
        </authorList>
    </citation>
    <scope>NUCLEOTIDE SEQUENCE [LARGE SCALE GENOMIC DNA]</scope>
    <source>
        <strain evidence="11">MUT 4182</strain>
    </source>
</reference>
<dbReference type="Proteomes" id="UP000054248">
    <property type="component" value="Unassembled WGS sequence"/>
</dbReference>
<dbReference type="OrthoDB" id="26525at2759"/>
<evidence type="ECO:0000256" key="4">
    <source>
        <dbReference type="ARBA" id="ARBA00023774"/>
    </source>
</evidence>
<evidence type="ECO:0000256" key="3">
    <source>
        <dbReference type="ARBA" id="ARBA00022837"/>
    </source>
</evidence>
<dbReference type="InterPro" id="IPR011992">
    <property type="entry name" value="EF-hand-dom_pair"/>
</dbReference>
<sequence length="160" mass="18245">MILSRLLVHLTIQTEKQRDEATELFEKFDRNHDNKISYDEFLEILHNEGGEDVTEEKARAAFGEWDTNGDGVIDFKEYWSGVTLKKRGLLNEAEKSVFRMFDQDGDGFLQLEDVLRIFGGGADDLKDALGSLFKDADADGDGKLNLEEFKVFSELLFNAR</sequence>
<dbReference type="PROSITE" id="PS00018">
    <property type="entry name" value="EF_HAND_1"/>
    <property type="match status" value="3"/>
</dbReference>
<dbReference type="HOGENOM" id="CLU_061288_2_1_1"/>
<comment type="subunit">
    <text evidence="5">Composed of a catalytic subunit (A) and a regulatory subunit (B).</text>
</comment>
<proteinExistence type="inferred from homology"/>
<comment type="similarity">
    <text evidence="4">Belongs to the calcineurin regulatory subunit family.</text>
</comment>
<feature type="domain" description="EF-hand" evidence="9">
    <location>
        <begin position="16"/>
        <end position="51"/>
    </location>
</feature>
<keyword evidence="3" id="KW-0106">Calcium</keyword>
<evidence type="ECO:0000313" key="11">
    <source>
        <dbReference type="Proteomes" id="UP000054248"/>
    </source>
</evidence>
<dbReference type="Pfam" id="PF13499">
    <property type="entry name" value="EF-hand_7"/>
    <property type="match status" value="2"/>
</dbReference>
<dbReference type="AlphaFoldDB" id="A0A0C3MG16"/>
<dbReference type="GO" id="GO:0005509">
    <property type="term" value="F:calcium ion binding"/>
    <property type="evidence" value="ECO:0007669"/>
    <property type="project" value="InterPro"/>
</dbReference>
<dbReference type="InterPro" id="IPR018247">
    <property type="entry name" value="EF_Hand_1_Ca_BS"/>
</dbReference>
<name>A0A0C3MG16_9AGAM</name>
<evidence type="ECO:0000256" key="6">
    <source>
        <dbReference type="ARBA" id="ARBA00023832"/>
    </source>
</evidence>
<dbReference type="PROSITE" id="PS50222">
    <property type="entry name" value="EF_HAND_2"/>
    <property type="match status" value="4"/>
</dbReference>
<dbReference type="CDD" id="cd00051">
    <property type="entry name" value="EFh"/>
    <property type="match status" value="1"/>
</dbReference>
<keyword evidence="2" id="KW-0677">Repeat</keyword>
<dbReference type="InterPro" id="IPR002048">
    <property type="entry name" value="EF_hand_dom"/>
</dbReference>
<organism evidence="10 11">
    <name type="scientific">Tulasnella calospora MUT 4182</name>
    <dbReference type="NCBI Taxonomy" id="1051891"/>
    <lineage>
        <taxon>Eukaryota</taxon>
        <taxon>Fungi</taxon>
        <taxon>Dikarya</taxon>
        <taxon>Basidiomycota</taxon>
        <taxon>Agaricomycotina</taxon>
        <taxon>Agaricomycetes</taxon>
        <taxon>Cantharellales</taxon>
        <taxon>Tulasnellaceae</taxon>
        <taxon>Tulasnella</taxon>
    </lineage>
</organism>
<evidence type="ECO:0000256" key="5">
    <source>
        <dbReference type="ARBA" id="ARBA00023792"/>
    </source>
</evidence>
<feature type="domain" description="EF-hand" evidence="9">
    <location>
        <begin position="95"/>
        <end position="123"/>
    </location>
</feature>
<feature type="domain" description="EF-hand" evidence="9">
    <location>
        <begin position="53"/>
        <end position="88"/>
    </location>
</feature>
<evidence type="ECO:0000256" key="2">
    <source>
        <dbReference type="ARBA" id="ARBA00022737"/>
    </source>
</evidence>
<evidence type="ECO:0000313" key="10">
    <source>
        <dbReference type="EMBL" id="KIO32672.1"/>
    </source>
</evidence>
<dbReference type="Gene3D" id="1.10.238.10">
    <property type="entry name" value="EF-hand"/>
    <property type="match status" value="2"/>
</dbReference>
<dbReference type="PANTHER" id="PTHR45942">
    <property type="entry name" value="PROTEIN PHOSPATASE 3 REGULATORY SUBUNIT B ALPHA ISOFORM TYPE 1"/>
    <property type="match status" value="1"/>
</dbReference>
<gene>
    <name evidence="10" type="ORF">M407DRAFT_18431</name>
</gene>
<keyword evidence="1" id="KW-0479">Metal-binding</keyword>
<dbReference type="SUPFAM" id="SSF47473">
    <property type="entry name" value="EF-hand"/>
    <property type="match status" value="1"/>
</dbReference>
<dbReference type="EMBL" id="KN822953">
    <property type="protein sequence ID" value="KIO32672.1"/>
    <property type="molecule type" value="Genomic_DNA"/>
</dbReference>
<evidence type="ECO:0000259" key="9">
    <source>
        <dbReference type="PROSITE" id="PS50222"/>
    </source>
</evidence>
<evidence type="ECO:0000256" key="7">
    <source>
        <dbReference type="ARBA" id="ARBA00031295"/>
    </source>
</evidence>
<dbReference type="STRING" id="1051891.A0A0C3MG16"/>
<protein>
    <recommendedName>
        <fullName evidence="6">Calcineurin subunit B</fullName>
    </recommendedName>
    <alternativeName>
        <fullName evidence="7">Calcineurin regulatory subunit</fullName>
    </alternativeName>
    <alternativeName>
        <fullName evidence="8">Protein phosphatase 2B regulatory subunit</fullName>
    </alternativeName>
</protein>
<keyword evidence="11" id="KW-1185">Reference proteome</keyword>
<dbReference type="SMART" id="SM00054">
    <property type="entry name" value="EFh"/>
    <property type="match status" value="4"/>
</dbReference>
<reference evidence="10 11" key="1">
    <citation type="submission" date="2014-04" db="EMBL/GenBank/DDBJ databases">
        <authorList>
            <consortium name="DOE Joint Genome Institute"/>
            <person name="Kuo A."/>
            <person name="Girlanda M."/>
            <person name="Perotto S."/>
            <person name="Kohler A."/>
            <person name="Nagy L.G."/>
            <person name="Floudas D."/>
            <person name="Copeland A."/>
            <person name="Barry K.W."/>
            <person name="Cichocki N."/>
            <person name="Veneault-Fourrey C."/>
            <person name="LaButti K."/>
            <person name="Lindquist E.A."/>
            <person name="Lipzen A."/>
            <person name="Lundell T."/>
            <person name="Morin E."/>
            <person name="Murat C."/>
            <person name="Sun H."/>
            <person name="Tunlid A."/>
            <person name="Henrissat B."/>
            <person name="Grigoriev I.V."/>
            <person name="Hibbett D.S."/>
            <person name="Martin F."/>
            <person name="Nordberg H.P."/>
            <person name="Cantor M.N."/>
            <person name="Hua S.X."/>
        </authorList>
    </citation>
    <scope>NUCLEOTIDE SEQUENCE [LARGE SCALE GENOMIC DNA]</scope>
    <source>
        <strain evidence="10 11">MUT 4182</strain>
    </source>
</reference>
<dbReference type="FunFam" id="1.10.238.10:FF:000001">
    <property type="entry name" value="Calmodulin 1"/>
    <property type="match status" value="1"/>
</dbReference>
<dbReference type="PRINTS" id="PR00450">
    <property type="entry name" value="RECOVERIN"/>
</dbReference>
<evidence type="ECO:0000256" key="1">
    <source>
        <dbReference type="ARBA" id="ARBA00022723"/>
    </source>
</evidence>
<evidence type="ECO:0000256" key="8">
    <source>
        <dbReference type="ARBA" id="ARBA00032848"/>
    </source>
</evidence>
<feature type="domain" description="EF-hand" evidence="9">
    <location>
        <begin position="124"/>
        <end position="159"/>
    </location>
</feature>